<dbReference type="AlphaFoldDB" id="A0A918ZTW6"/>
<dbReference type="PANTHER" id="PTHR32468">
    <property type="entry name" value="CATION/H + ANTIPORTER"/>
    <property type="match status" value="1"/>
</dbReference>
<evidence type="ECO:0000256" key="7">
    <source>
        <dbReference type="SAM" id="MobiDB-lite"/>
    </source>
</evidence>
<evidence type="ECO:0000313" key="10">
    <source>
        <dbReference type="EMBL" id="GHE70137.1"/>
    </source>
</evidence>
<proteinExistence type="predicted"/>
<name>A0A918ZTW6_9ACTN</name>
<reference evidence="10" key="2">
    <citation type="submission" date="2020-09" db="EMBL/GenBank/DDBJ databases">
        <authorList>
            <person name="Sun Q."/>
            <person name="Ohkuma M."/>
        </authorList>
    </citation>
    <scope>NUCLEOTIDE SEQUENCE</scope>
    <source>
        <strain evidence="10">JCM 4784</strain>
    </source>
</reference>
<comment type="caution">
    <text evidence="10">The sequence shown here is derived from an EMBL/GenBank/DDBJ whole genome shotgun (WGS) entry which is preliminary data.</text>
</comment>
<feature type="region of interest" description="Disordered" evidence="7">
    <location>
        <begin position="417"/>
        <end position="437"/>
    </location>
</feature>
<feature type="transmembrane region" description="Helical" evidence="8">
    <location>
        <begin position="182"/>
        <end position="205"/>
    </location>
</feature>
<feature type="transmembrane region" description="Helical" evidence="8">
    <location>
        <begin position="112"/>
        <end position="135"/>
    </location>
</feature>
<evidence type="ECO:0000259" key="9">
    <source>
        <dbReference type="Pfam" id="PF00999"/>
    </source>
</evidence>
<protein>
    <recommendedName>
        <fullName evidence="9">Cation/H+ exchanger transmembrane domain-containing protein</fullName>
    </recommendedName>
</protein>
<dbReference type="PANTHER" id="PTHR32468:SF0">
    <property type="entry name" value="K(+)_H(+) ANTIPORTER 1"/>
    <property type="match status" value="1"/>
</dbReference>
<feature type="transmembrane region" description="Helical" evidence="8">
    <location>
        <begin position="248"/>
        <end position="269"/>
    </location>
</feature>
<keyword evidence="4 8" id="KW-1133">Transmembrane helix</keyword>
<organism evidence="10 11">
    <name type="scientific">Streptomyces longispororuber</name>
    <dbReference type="NCBI Taxonomy" id="68230"/>
    <lineage>
        <taxon>Bacteria</taxon>
        <taxon>Bacillati</taxon>
        <taxon>Actinomycetota</taxon>
        <taxon>Actinomycetes</taxon>
        <taxon>Kitasatosporales</taxon>
        <taxon>Streptomycetaceae</taxon>
        <taxon>Streptomyces</taxon>
    </lineage>
</organism>
<keyword evidence="2" id="KW-0813">Transport</keyword>
<dbReference type="RefSeq" id="WP_229925807.1">
    <property type="nucleotide sequence ID" value="NZ_BNBT01000069.1"/>
</dbReference>
<dbReference type="Proteomes" id="UP000608024">
    <property type="component" value="Unassembled WGS sequence"/>
</dbReference>
<dbReference type="EMBL" id="BNBT01000069">
    <property type="protein sequence ID" value="GHE70137.1"/>
    <property type="molecule type" value="Genomic_DNA"/>
</dbReference>
<feature type="transmembrane region" description="Helical" evidence="8">
    <location>
        <begin position="275"/>
        <end position="292"/>
    </location>
</feature>
<comment type="subcellular location">
    <subcellularLocation>
        <location evidence="1">Membrane</location>
        <topology evidence="1">Multi-pass membrane protein</topology>
    </subcellularLocation>
</comment>
<evidence type="ECO:0000313" key="11">
    <source>
        <dbReference type="Proteomes" id="UP000608024"/>
    </source>
</evidence>
<feature type="transmembrane region" description="Helical" evidence="8">
    <location>
        <begin position="217"/>
        <end position="236"/>
    </location>
</feature>
<evidence type="ECO:0000256" key="5">
    <source>
        <dbReference type="ARBA" id="ARBA00023065"/>
    </source>
</evidence>
<dbReference type="InterPro" id="IPR038770">
    <property type="entry name" value="Na+/solute_symporter_sf"/>
</dbReference>
<keyword evidence="11" id="KW-1185">Reference proteome</keyword>
<dbReference type="GO" id="GO:0015297">
    <property type="term" value="F:antiporter activity"/>
    <property type="evidence" value="ECO:0007669"/>
    <property type="project" value="InterPro"/>
</dbReference>
<keyword evidence="3 8" id="KW-0812">Transmembrane</keyword>
<evidence type="ECO:0000256" key="8">
    <source>
        <dbReference type="SAM" id="Phobius"/>
    </source>
</evidence>
<gene>
    <name evidence="10" type="ORF">GCM10018785_43280</name>
</gene>
<feature type="transmembrane region" description="Helical" evidence="8">
    <location>
        <begin position="329"/>
        <end position="351"/>
    </location>
</feature>
<evidence type="ECO:0000256" key="1">
    <source>
        <dbReference type="ARBA" id="ARBA00004141"/>
    </source>
</evidence>
<feature type="transmembrane region" description="Helical" evidence="8">
    <location>
        <begin position="84"/>
        <end position="105"/>
    </location>
</feature>
<dbReference type="InterPro" id="IPR006153">
    <property type="entry name" value="Cation/H_exchanger_TM"/>
</dbReference>
<dbReference type="InterPro" id="IPR050794">
    <property type="entry name" value="CPA2_transporter"/>
</dbReference>
<dbReference type="Gene3D" id="1.20.1530.20">
    <property type="match status" value="1"/>
</dbReference>
<evidence type="ECO:0000256" key="6">
    <source>
        <dbReference type="ARBA" id="ARBA00023136"/>
    </source>
</evidence>
<feature type="transmembrane region" description="Helical" evidence="8">
    <location>
        <begin position="299"/>
        <end position="317"/>
    </location>
</feature>
<reference evidence="10" key="1">
    <citation type="journal article" date="2014" name="Int. J. Syst. Evol. Microbiol.">
        <title>Complete genome sequence of Corynebacterium casei LMG S-19264T (=DSM 44701T), isolated from a smear-ripened cheese.</title>
        <authorList>
            <consortium name="US DOE Joint Genome Institute (JGI-PGF)"/>
            <person name="Walter F."/>
            <person name="Albersmeier A."/>
            <person name="Kalinowski J."/>
            <person name="Ruckert C."/>
        </authorList>
    </citation>
    <scope>NUCLEOTIDE SEQUENCE</scope>
    <source>
        <strain evidence="10">JCM 4784</strain>
    </source>
</reference>
<feature type="domain" description="Cation/H+ exchanger transmembrane" evidence="9">
    <location>
        <begin position="30"/>
        <end position="410"/>
    </location>
</feature>
<dbReference type="GO" id="GO:1902600">
    <property type="term" value="P:proton transmembrane transport"/>
    <property type="evidence" value="ECO:0007669"/>
    <property type="project" value="InterPro"/>
</dbReference>
<keyword evidence="6 8" id="KW-0472">Membrane</keyword>
<feature type="transmembrane region" description="Helical" evidence="8">
    <location>
        <begin position="147"/>
        <end position="170"/>
    </location>
</feature>
<evidence type="ECO:0000256" key="2">
    <source>
        <dbReference type="ARBA" id="ARBA00022448"/>
    </source>
</evidence>
<keyword evidence="5" id="KW-0406">Ion transport</keyword>
<sequence length="437" mass="45359">MVLSQAPLPAISHHQMLVFLLQVGLLLGVAVLLGRLATRLRLPRVVGELSAGVLLGPSVFGNALPDLRDWLLPHDTAQMHLLSAVAQLGVLLLVGITGAHIDVGLLRRKSRVIGYVSVGSVLLPLALGVGLGFVMPESLMAPGAERGTFALFVGVAIAVSALPVIAKTLLDMDLLHRNVGQLIIGAAAVSDIVGWMLLSIVAAMATHGLQTGLVLESVAYLIAVLALTVLVARPVARKVLQYTDRSPQSDVSVAAIAVMILLSSAGTLALDMEPILGAFLCGIVISSLGVSARRSLDSMRTFVMSTLAPLFFATAGLQVDLSALARPTVLLAAVVTLLVATVAKFAGGYLGARMGRLDHGEGLAIGAGLNARGVVEIVIATVGLNLGVLTTATYTVVVLIAVVTSMMAPPFLRHATRSMPTTTAEHERQRELAGQSA</sequence>
<feature type="transmembrane region" description="Helical" evidence="8">
    <location>
        <begin position="12"/>
        <end position="33"/>
    </location>
</feature>
<evidence type="ECO:0000256" key="4">
    <source>
        <dbReference type="ARBA" id="ARBA00022989"/>
    </source>
</evidence>
<evidence type="ECO:0000256" key="3">
    <source>
        <dbReference type="ARBA" id="ARBA00022692"/>
    </source>
</evidence>
<feature type="transmembrane region" description="Helical" evidence="8">
    <location>
        <begin position="45"/>
        <end position="64"/>
    </location>
</feature>
<dbReference type="GO" id="GO:0016020">
    <property type="term" value="C:membrane"/>
    <property type="evidence" value="ECO:0007669"/>
    <property type="project" value="UniProtKB-SubCell"/>
</dbReference>
<feature type="transmembrane region" description="Helical" evidence="8">
    <location>
        <begin position="392"/>
        <end position="412"/>
    </location>
</feature>
<dbReference type="Pfam" id="PF00999">
    <property type="entry name" value="Na_H_Exchanger"/>
    <property type="match status" value="1"/>
</dbReference>
<accession>A0A918ZTW6</accession>